<organism evidence="2 3">
    <name type="scientific">Silvanigrella aquatica</name>
    <dbReference type="NCBI Taxonomy" id="1915309"/>
    <lineage>
        <taxon>Bacteria</taxon>
        <taxon>Pseudomonadati</taxon>
        <taxon>Bdellovibrionota</taxon>
        <taxon>Oligoflexia</taxon>
        <taxon>Silvanigrellales</taxon>
        <taxon>Silvanigrellaceae</taxon>
        <taxon>Silvanigrella</taxon>
    </lineage>
</organism>
<gene>
    <name evidence="2" type="ORF">AXG55_10880</name>
</gene>
<evidence type="ECO:0000256" key="1">
    <source>
        <dbReference type="SAM" id="Phobius"/>
    </source>
</evidence>
<dbReference type="RefSeq" id="WP_148698137.1">
    <property type="nucleotide sequence ID" value="NZ_CP017834.1"/>
</dbReference>
<dbReference type="Proteomes" id="UP000184731">
    <property type="component" value="Chromosome"/>
</dbReference>
<dbReference type="KEGG" id="saqi:AXG55_10880"/>
<dbReference type="STRING" id="1915309.AXG55_10880"/>
<proteinExistence type="predicted"/>
<sequence length="329" mass="38630">MQLIKRKPHLGWLINILAILLACFLMMNSLFGSIYVNQLKKKILGLTDNYFLAQREVLEAKESLSKVHSNIYKFIISNRNNTNNKDFEHNKLKFINDTRKNLNYVVSYIKEISKFNIDPYMSKNAKTLIPLATEYTISLQKSIELNLQKNSENFDNILNTISNQEENYNKIFFNLDILSRLIQEKAVSIRISDDLLLQYLPAVFILTFFAAAISGGCFIYLSRREVRKSIIENTILILNEAREYQMDCIETLQICKEISEKGAQKITEIYTSVDNIDKNSEFHNIIEKFRQHAQKIEIAFETRRYLHEREKLKLEKEIEESKNKAKTLY</sequence>
<reference evidence="2 3" key="1">
    <citation type="submission" date="2016-10" db="EMBL/GenBank/DDBJ databases">
        <title>Silvanigrella aquatica sp. nov., isolated from a freshwater lake located in the Black Forest, Germany, description of Silvanigrellaceae fam. nov., Silvanigrellales ord. nov., reclassification of the order Bdellovibrionales in the class Oligoflexia, reclassification of the families Bacteriovoracaceae and Halobacteriovoraceae in the new order Bacteriovoracales ord. nov., and reclassification of the family Pseudobacteriovoracaceae in the order Oligoflexiales.</title>
        <authorList>
            <person name="Hahn M.W."/>
            <person name="Schmidt J."/>
            <person name="Koll U."/>
            <person name="Rohde M."/>
            <person name="Verbag S."/>
            <person name="Pitt A."/>
            <person name="Nakai R."/>
            <person name="Naganuma T."/>
            <person name="Lang E."/>
        </authorList>
    </citation>
    <scope>NUCLEOTIDE SEQUENCE [LARGE SCALE GENOMIC DNA]</scope>
    <source>
        <strain evidence="2 3">MWH-Nonnen-W8red</strain>
    </source>
</reference>
<keyword evidence="3" id="KW-1185">Reference proteome</keyword>
<dbReference type="AlphaFoldDB" id="A0A1L4D2G0"/>
<evidence type="ECO:0000313" key="2">
    <source>
        <dbReference type="EMBL" id="APJ04382.1"/>
    </source>
</evidence>
<keyword evidence="1" id="KW-1133">Transmembrane helix</keyword>
<feature type="transmembrane region" description="Helical" evidence="1">
    <location>
        <begin position="12"/>
        <end position="36"/>
    </location>
</feature>
<feature type="transmembrane region" description="Helical" evidence="1">
    <location>
        <begin position="199"/>
        <end position="221"/>
    </location>
</feature>
<dbReference type="PROSITE" id="PS51257">
    <property type="entry name" value="PROKAR_LIPOPROTEIN"/>
    <property type="match status" value="1"/>
</dbReference>
<evidence type="ECO:0000313" key="3">
    <source>
        <dbReference type="Proteomes" id="UP000184731"/>
    </source>
</evidence>
<keyword evidence="1" id="KW-0812">Transmembrane</keyword>
<protein>
    <submittedName>
        <fullName evidence="2">Uncharacterized protein</fullName>
    </submittedName>
</protein>
<accession>A0A1L4D2G0</accession>
<dbReference type="OrthoDB" id="9820729at2"/>
<dbReference type="EMBL" id="CP017834">
    <property type="protein sequence ID" value="APJ04382.1"/>
    <property type="molecule type" value="Genomic_DNA"/>
</dbReference>
<keyword evidence="1" id="KW-0472">Membrane</keyword>
<name>A0A1L4D2G0_9BACT</name>